<evidence type="ECO:0000313" key="2">
    <source>
        <dbReference type="EMBL" id="MPR37453.1"/>
    </source>
</evidence>
<name>A0A7C9FZS1_9BACT</name>
<protein>
    <recommendedName>
        <fullName evidence="4">Two component regulator three Y domain-containing protein</fullName>
    </recommendedName>
</protein>
<evidence type="ECO:0008006" key="4">
    <source>
        <dbReference type="Google" id="ProtNLM"/>
    </source>
</evidence>
<reference evidence="2 3" key="1">
    <citation type="submission" date="2019-10" db="EMBL/GenBank/DDBJ databases">
        <title>Draft Genome Sequence of Cytophagaceae sp. SJW1-29.</title>
        <authorList>
            <person name="Choi A."/>
        </authorList>
    </citation>
    <scope>NUCLEOTIDE SEQUENCE [LARGE SCALE GENOMIC DNA]</scope>
    <source>
        <strain evidence="2 3">SJW1-29</strain>
    </source>
</reference>
<proteinExistence type="predicted"/>
<organism evidence="2 3">
    <name type="scientific">Salmonirosea aquatica</name>
    <dbReference type="NCBI Taxonomy" id="2654236"/>
    <lineage>
        <taxon>Bacteria</taxon>
        <taxon>Pseudomonadati</taxon>
        <taxon>Bacteroidota</taxon>
        <taxon>Cytophagia</taxon>
        <taxon>Cytophagales</taxon>
        <taxon>Spirosomataceae</taxon>
        <taxon>Salmonirosea</taxon>
    </lineage>
</organism>
<comment type="caution">
    <text evidence="2">The sequence shown here is derived from an EMBL/GenBank/DDBJ whole genome shotgun (WGS) entry which is preliminary data.</text>
</comment>
<sequence>MKNSISALLEDHLGNLWVGTVGGLYRFEKRQANSLLIIDCRQPGLSVIRTSAVFSRTNKAPLGRNRRSGQLEDDGGRLNKLDRKHPHSPFCTIPRSNS</sequence>
<feature type="region of interest" description="Disordered" evidence="1">
    <location>
        <begin position="59"/>
        <end position="98"/>
    </location>
</feature>
<dbReference type="RefSeq" id="WP_152766953.1">
    <property type="nucleotide sequence ID" value="NZ_WHLY01000004.1"/>
</dbReference>
<dbReference type="AlphaFoldDB" id="A0A7C9FZS1"/>
<gene>
    <name evidence="2" type="ORF">GBK04_30035</name>
</gene>
<accession>A0A7C9FZS1</accession>
<evidence type="ECO:0000256" key="1">
    <source>
        <dbReference type="SAM" id="MobiDB-lite"/>
    </source>
</evidence>
<dbReference type="EMBL" id="WHLY01000004">
    <property type="protein sequence ID" value="MPR37453.1"/>
    <property type="molecule type" value="Genomic_DNA"/>
</dbReference>
<dbReference type="InterPro" id="IPR011110">
    <property type="entry name" value="Reg_prop"/>
</dbReference>
<dbReference type="Pfam" id="PF07494">
    <property type="entry name" value="Reg_prop"/>
    <property type="match status" value="1"/>
</dbReference>
<evidence type="ECO:0000313" key="3">
    <source>
        <dbReference type="Proteomes" id="UP000479293"/>
    </source>
</evidence>
<dbReference type="Proteomes" id="UP000479293">
    <property type="component" value="Unassembled WGS sequence"/>
</dbReference>
<keyword evidence="3" id="KW-1185">Reference proteome</keyword>
<dbReference type="InterPro" id="IPR015943">
    <property type="entry name" value="WD40/YVTN_repeat-like_dom_sf"/>
</dbReference>
<dbReference type="Gene3D" id="2.130.10.10">
    <property type="entry name" value="YVTN repeat-like/Quinoprotein amine dehydrogenase"/>
    <property type="match status" value="1"/>
</dbReference>